<dbReference type="InterPro" id="IPR050275">
    <property type="entry name" value="PGM_Phosphatase"/>
</dbReference>
<proteinExistence type="predicted"/>
<gene>
    <name evidence="3" type="ORF">JM64_01440</name>
</gene>
<dbReference type="EMBL" id="CP011393">
    <property type="protein sequence ID" value="ANE40823.1"/>
    <property type="molecule type" value="Genomic_DNA"/>
</dbReference>
<dbReference type="CDD" id="cd07067">
    <property type="entry name" value="HP_PGM_like"/>
    <property type="match status" value="1"/>
</dbReference>
<dbReference type="KEGG" id="fng:JM64_01440"/>
<dbReference type="InterPro" id="IPR029033">
    <property type="entry name" value="His_PPase_superfam"/>
</dbReference>
<dbReference type="PANTHER" id="PTHR48100">
    <property type="entry name" value="BROAD-SPECIFICITY PHOSPHATASE YOR283W-RELATED"/>
    <property type="match status" value="1"/>
</dbReference>
<dbReference type="GO" id="GO:0005737">
    <property type="term" value="C:cytoplasm"/>
    <property type="evidence" value="ECO:0007669"/>
    <property type="project" value="TreeGrafter"/>
</dbReference>
<dbReference type="OrthoDB" id="9781415at2"/>
<evidence type="ECO:0000313" key="3">
    <source>
        <dbReference type="EMBL" id="ANE40823.1"/>
    </source>
</evidence>
<organism evidence="3 4">
    <name type="scientific">Fervidobacterium pennivorans</name>
    <dbReference type="NCBI Taxonomy" id="93466"/>
    <lineage>
        <taxon>Bacteria</taxon>
        <taxon>Thermotogati</taxon>
        <taxon>Thermotogota</taxon>
        <taxon>Thermotogae</taxon>
        <taxon>Thermotogales</taxon>
        <taxon>Fervidobacteriaceae</taxon>
        <taxon>Fervidobacterium</taxon>
    </lineage>
</organism>
<dbReference type="Proteomes" id="UP000077096">
    <property type="component" value="Chromosome"/>
</dbReference>
<evidence type="ECO:0000256" key="1">
    <source>
        <dbReference type="PIRSR" id="PIRSR613078-1"/>
    </source>
</evidence>
<accession>A0A172T1V0</accession>
<sequence>MACIYLVRHGSTEWNERQLWQGVVDTELSEKGRIQAKAIARFLKGKEISKIFSSPMRRAFETAGIIAQEIGYKWDIVTDFRLRECEIRLWNGKNFEQVLSDHHDVFNEWRTNLFSNVEGAESLGSVQERMYNFLQEIVVHYPNENVIIVSHAIALRMLIAKVLGLMPPAHLNFGLDNASLSCLVAKDGNLRVKFLNVTSEDFPLLSQF</sequence>
<evidence type="ECO:0000313" key="4">
    <source>
        <dbReference type="Proteomes" id="UP000077096"/>
    </source>
</evidence>
<dbReference type="Pfam" id="PF00300">
    <property type="entry name" value="His_Phos_1"/>
    <property type="match status" value="1"/>
</dbReference>
<reference evidence="3 4" key="1">
    <citation type="submission" date="2014-08" db="EMBL/GenBank/DDBJ databases">
        <title>Fervidobacterium pennivorans DYC genome.</title>
        <authorList>
            <person name="Wushke S."/>
        </authorList>
    </citation>
    <scope>NUCLEOTIDE SEQUENCE [LARGE SCALE GENOMIC DNA]</scope>
    <source>
        <strain evidence="3 4">DYC</strain>
    </source>
</reference>
<dbReference type="AlphaFoldDB" id="A0A172T1V0"/>
<dbReference type="InterPro" id="IPR013078">
    <property type="entry name" value="His_Pase_superF_clade-1"/>
</dbReference>
<evidence type="ECO:0000256" key="2">
    <source>
        <dbReference type="PIRSR" id="PIRSR613078-2"/>
    </source>
</evidence>
<protein>
    <submittedName>
        <fullName evidence="3">Phosphoglycerate mutase</fullName>
    </submittedName>
</protein>
<dbReference type="GO" id="GO:0016791">
    <property type="term" value="F:phosphatase activity"/>
    <property type="evidence" value="ECO:0007669"/>
    <property type="project" value="TreeGrafter"/>
</dbReference>
<feature type="active site" description="Proton donor/acceptor" evidence="1">
    <location>
        <position position="84"/>
    </location>
</feature>
<dbReference type="PANTHER" id="PTHR48100:SF59">
    <property type="entry name" value="ADENOSYLCOBALAMIN_ALPHA-RIBAZOLE PHOSPHATASE"/>
    <property type="match status" value="1"/>
</dbReference>
<feature type="binding site" evidence="2">
    <location>
        <position position="58"/>
    </location>
    <ligand>
        <name>substrate</name>
    </ligand>
</feature>
<dbReference type="PATRIC" id="fig|93466.3.peg.327"/>
<dbReference type="Gene3D" id="3.40.50.1240">
    <property type="entry name" value="Phosphoglycerate mutase-like"/>
    <property type="match status" value="1"/>
</dbReference>
<name>A0A172T1V0_FERPE</name>
<feature type="active site" description="Tele-phosphohistidine intermediate" evidence="1">
    <location>
        <position position="9"/>
    </location>
</feature>
<feature type="binding site" evidence="2">
    <location>
        <begin position="8"/>
        <end position="15"/>
    </location>
    <ligand>
        <name>substrate</name>
    </ligand>
</feature>
<dbReference type="SUPFAM" id="SSF53254">
    <property type="entry name" value="Phosphoglycerate mutase-like"/>
    <property type="match status" value="1"/>
</dbReference>
<dbReference type="SMART" id="SM00855">
    <property type="entry name" value="PGAM"/>
    <property type="match status" value="1"/>
</dbReference>